<protein>
    <submittedName>
        <fullName evidence="1">Uncharacterized protein</fullName>
    </submittedName>
</protein>
<name>A0A8S5PJM6_9CAUD</name>
<sequence length="140" mass="16899">MEKCFKLYIKDVTHERLIGVFDSTMINVKSLYHCVDNQENSFTLTFADDTIVEYLQFNKNIMLRFIIVYEQYCFNLPDPMYRLEKYSTINYYLSRTIIPDGVPYWDLMLNNVVKSSRNEYFFTENGKKPEINIDECWKDF</sequence>
<proteinExistence type="predicted"/>
<accession>A0A8S5PJM6</accession>
<dbReference type="EMBL" id="BK015447">
    <property type="protein sequence ID" value="DAE07262.1"/>
    <property type="molecule type" value="Genomic_DNA"/>
</dbReference>
<evidence type="ECO:0000313" key="1">
    <source>
        <dbReference type="EMBL" id="DAE07262.1"/>
    </source>
</evidence>
<reference evidence="1" key="1">
    <citation type="journal article" date="2021" name="Proc. Natl. Acad. Sci. U.S.A.">
        <title>A Catalog of Tens of Thousands of Viruses from Human Metagenomes Reveals Hidden Associations with Chronic Diseases.</title>
        <authorList>
            <person name="Tisza M.J."/>
            <person name="Buck C.B."/>
        </authorList>
    </citation>
    <scope>NUCLEOTIDE SEQUENCE</scope>
    <source>
        <strain evidence="1">CtOSJ35</strain>
    </source>
</reference>
<organism evidence="1">
    <name type="scientific">Siphoviridae sp. ctOSJ35</name>
    <dbReference type="NCBI Taxonomy" id="2825479"/>
    <lineage>
        <taxon>Viruses</taxon>
        <taxon>Duplodnaviria</taxon>
        <taxon>Heunggongvirae</taxon>
        <taxon>Uroviricota</taxon>
        <taxon>Caudoviricetes</taxon>
    </lineage>
</organism>